<accession>A0A1I5QGT3</accession>
<sequence>MTDQDKTLNDEKTCVEKGVGDAEGGADAGGPGNILGGVQPSNENGGETERRHD</sequence>
<feature type="compositionally biased region" description="Basic and acidic residues" evidence="1">
    <location>
        <begin position="1"/>
        <end position="20"/>
    </location>
</feature>
<dbReference type="RefSeq" id="WP_177200062.1">
    <property type="nucleotide sequence ID" value="NZ_FOXP01000002.1"/>
</dbReference>
<dbReference type="AlphaFoldDB" id="A0A1I5QGT3"/>
<evidence type="ECO:0000313" key="2">
    <source>
        <dbReference type="EMBL" id="SFP45066.1"/>
    </source>
</evidence>
<protein>
    <submittedName>
        <fullName evidence="2">Uncharacterized protein</fullName>
    </submittedName>
</protein>
<dbReference type="Proteomes" id="UP000199586">
    <property type="component" value="Unassembled WGS sequence"/>
</dbReference>
<feature type="region of interest" description="Disordered" evidence="1">
    <location>
        <begin position="1"/>
        <end position="53"/>
    </location>
</feature>
<dbReference type="EMBL" id="FOXP01000002">
    <property type="protein sequence ID" value="SFP45066.1"/>
    <property type="molecule type" value="Genomic_DNA"/>
</dbReference>
<evidence type="ECO:0000313" key="3">
    <source>
        <dbReference type="Proteomes" id="UP000199586"/>
    </source>
</evidence>
<gene>
    <name evidence="2" type="ORF">SAMN04488241_1028</name>
</gene>
<reference evidence="2 3" key="1">
    <citation type="submission" date="2016-10" db="EMBL/GenBank/DDBJ databases">
        <authorList>
            <person name="de Groot N.N."/>
        </authorList>
    </citation>
    <scope>NUCLEOTIDE SEQUENCE [LARGE SCALE GENOMIC DNA]</scope>
    <source>
        <strain evidence="2 3">CGMCC 1.9113</strain>
    </source>
</reference>
<proteinExistence type="predicted"/>
<name>A0A1I5QGT3_9SPHN</name>
<keyword evidence="3" id="KW-1185">Reference proteome</keyword>
<feature type="compositionally biased region" description="Gly residues" evidence="1">
    <location>
        <begin position="21"/>
        <end position="35"/>
    </location>
</feature>
<evidence type="ECO:0000256" key="1">
    <source>
        <dbReference type="SAM" id="MobiDB-lite"/>
    </source>
</evidence>
<organism evidence="2 3">
    <name type="scientific">Sphingomonas rubra</name>
    <dbReference type="NCBI Taxonomy" id="634430"/>
    <lineage>
        <taxon>Bacteria</taxon>
        <taxon>Pseudomonadati</taxon>
        <taxon>Pseudomonadota</taxon>
        <taxon>Alphaproteobacteria</taxon>
        <taxon>Sphingomonadales</taxon>
        <taxon>Sphingomonadaceae</taxon>
        <taxon>Sphingomonas</taxon>
    </lineage>
</organism>